<keyword evidence="2" id="KW-1185">Reference proteome</keyword>
<dbReference type="Proteomes" id="UP000678276">
    <property type="component" value="Unassembled WGS sequence"/>
</dbReference>
<gene>
    <name evidence="1" type="ORF">J6595_03010</name>
</gene>
<dbReference type="EMBL" id="JAGJCF010000002">
    <property type="protein sequence ID" value="MBP0614543.1"/>
    <property type="molecule type" value="Genomic_DNA"/>
</dbReference>
<dbReference type="PANTHER" id="PTHR31118">
    <property type="entry name" value="CYCLASE-LIKE PROTEIN 2"/>
    <property type="match status" value="1"/>
</dbReference>
<dbReference type="Gene3D" id="3.50.30.50">
    <property type="entry name" value="Putative cyclase"/>
    <property type="match status" value="1"/>
</dbReference>
<name>A0ABS4BCS6_9HYPH</name>
<comment type="caution">
    <text evidence="1">The sequence shown here is derived from an EMBL/GenBank/DDBJ whole genome shotgun (WGS) entry which is preliminary data.</text>
</comment>
<sequence length="272" mass="28971">MTQPPQPTGADLLQGLAAGLASGTVEIVDLTHALSPDFPVMVLPPEFGQCQPFRMEEVSRYDGRGPGWYWNTITMSEHAGTHFDAPAHWISGRNLPQGTVDAVPLDKLVGPAIVLDFSAESAADEDFLLTRDGLEAWEAANGAIEEGAWVLFRTDWSKHLGSARYLNLKEDGAHSPGPAADAMEFLVKERGICGFGTETIGTDAGQGGHLSPPYPAHFILHGHGRYGLQCLTGLDRLPARGAVLFAAPLKIRNGSGSPLRVFAMVPGKPAGL</sequence>
<dbReference type="InterPro" id="IPR007325">
    <property type="entry name" value="KFase/CYL"/>
</dbReference>
<organism evidence="1 2">
    <name type="scientific">Jiella mangrovi</name>
    <dbReference type="NCBI Taxonomy" id="2821407"/>
    <lineage>
        <taxon>Bacteria</taxon>
        <taxon>Pseudomonadati</taxon>
        <taxon>Pseudomonadota</taxon>
        <taxon>Alphaproteobacteria</taxon>
        <taxon>Hyphomicrobiales</taxon>
        <taxon>Aurantimonadaceae</taxon>
        <taxon>Jiella</taxon>
    </lineage>
</organism>
<protein>
    <submittedName>
        <fullName evidence="1">Cyclase family protein</fullName>
    </submittedName>
</protein>
<dbReference type="PANTHER" id="PTHR31118:SF12">
    <property type="entry name" value="CYCLASE-LIKE PROTEIN 2"/>
    <property type="match status" value="1"/>
</dbReference>
<dbReference type="InterPro" id="IPR037175">
    <property type="entry name" value="KFase_sf"/>
</dbReference>
<dbReference type="Pfam" id="PF04199">
    <property type="entry name" value="Cyclase"/>
    <property type="match status" value="1"/>
</dbReference>
<evidence type="ECO:0000313" key="2">
    <source>
        <dbReference type="Proteomes" id="UP000678276"/>
    </source>
</evidence>
<proteinExistence type="predicted"/>
<dbReference type="RefSeq" id="WP_209592984.1">
    <property type="nucleotide sequence ID" value="NZ_JAGJCF010000002.1"/>
</dbReference>
<dbReference type="SUPFAM" id="SSF102198">
    <property type="entry name" value="Putative cyclase"/>
    <property type="match status" value="1"/>
</dbReference>
<evidence type="ECO:0000313" key="1">
    <source>
        <dbReference type="EMBL" id="MBP0614543.1"/>
    </source>
</evidence>
<reference evidence="1 2" key="1">
    <citation type="submission" date="2021-04" db="EMBL/GenBank/DDBJ databases">
        <title>Whole genome sequence of Jiella sp. KSK16Y-1.</title>
        <authorList>
            <person name="Tuo L."/>
        </authorList>
    </citation>
    <scope>NUCLEOTIDE SEQUENCE [LARGE SCALE GENOMIC DNA]</scope>
    <source>
        <strain evidence="1 2">KSK16Y-1</strain>
    </source>
</reference>
<accession>A0ABS4BCS6</accession>